<feature type="transmembrane region" description="Helical" evidence="1">
    <location>
        <begin position="113"/>
        <end position="131"/>
    </location>
</feature>
<feature type="domain" description="EamA" evidence="2">
    <location>
        <begin position="164"/>
        <end position="297"/>
    </location>
</feature>
<keyword evidence="1" id="KW-0812">Transmembrane</keyword>
<feature type="transmembrane region" description="Helical" evidence="1">
    <location>
        <begin position="87"/>
        <end position="107"/>
    </location>
</feature>
<accession>A0A2N8KPP1</accession>
<dbReference type="PANTHER" id="PTHR22911">
    <property type="entry name" value="ACYL-MALONYL CONDENSING ENZYME-RELATED"/>
    <property type="match status" value="1"/>
</dbReference>
<protein>
    <submittedName>
        <fullName evidence="3">EamA/RhaT family transporter</fullName>
    </submittedName>
</protein>
<organism evidence="3 4">
    <name type="scientific">Achromobacter pulmonis</name>
    <dbReference type="NCBI Taxonomy" id="1389932"/>
    <lineage>
        <taxon>Bacteria</taxon>
        <taxon>Pseudomonadati</taxon>
        <taxon>Pseudomonadota</taxon>
        <taxon>Betaproteobacteria</taxon>
        <taxon>Burkholderiales</taxon>
        <taxon>Alcaligenaceae</taxon>
        <taxon>Achromobacter</taxon>
    </lineage>
</organism>
<dbReference type="Pfam" id="PF00892">
    <property type="entry name" value="EamA"/>
    <property type="match status" value="2"/>
</dbReference>
<dbReference type="EMBL" id="POQS01000001">
    <property type="protein sequence ID" value="PND35416.1"/>
    <property type="molecule type" value="Genomic_DNA"/>
</dbReference>
<dbReference type="Gene3D" id="1.10.3730.20">
    <property type="match status" value="1"/>
</dbReference>
<feature type="transmembrane region" description="Helical" evidence="1">
    <location>
        <begin position="282"/>
        <end position="301"/>
    </location>
</feature>
<dbReference type="InterPro" id="IPR000620">
    <property type="entry name" value="EamA_dom"/>
</dbReference>
<evidence type="ECO:0000256" key="1">
    <source>
        <dbReference type="SAM" id="Phobius"/>
    </source>
</evidence>
<keyword evidence="1" id="KW-0472">Membrane</keyword>
<proteinExistence type="predicted"/>
<keyword evidence="4" id="KW-1185">Reference proteome</keyword>
<feature type="transmembrane region" description="Helical" evidence="1">
    <location>
        <begin position="256"/>
        <end position="276"/>
    </location>
</feature>
<reference evidence="3 4" key="1">
    <citation type="submission" date="2018-01" db="EMBL/GenBank/DDBJ databases">
        <title>The draft genome of an aniline degradation strain ANB-1.</title>
        <authorList>
            <person name="Zhang L."/>
            <person name="Jiang J."/>
        </authorList>
    </citation>
    <scope>NUCLEOTIDE SEQUENCE [LARGE SCALE GENOMIC DNA]</scope>
    <source>
        <strain evidence="3 4">ANB-1</strain>
    </source>
</reference>
<dbReference type="PANTHER" id="PTHR22911:SF103">
    <property type="entry name" value="BLR2811 PROTEIN"/>
    <property type="match status" value="1"/>
</dbReference>
<feature type="transmembrane region" description="Helical" evidence="1">
    <location>
        <begin position="21"/>
        <end position="43"/>
    </location>
</feature>
<name>A0A2N8KPP1_9BURK</name>
<dbReference type="SUPFAM" id="SSF103481">
    <property type="entry name" value="Multidrug resistance efflux transporter EmrE"/>
    <property type="match status" value="2"/>
</dbReference>
<dbReference type="AlphaFoldDB" id="A0A2N8KPP1"/>
<comment type="caution">
    <text evidence="3">The sequence shown here is derived from an EMBL/GenBank/DDBJ whole genome shotgun (WGS) entry which is preliminary data.</text>
</comment>
<feature type="domain" description="EamA" evidence="2">
    <location>
        <begin position="21"/>
        <end position="154"/>
    </location>
</feature>
<feature type="transmembrane region" description="Helical" evidence="1">
    <location>
        <begin position="163"/>
        <end position="181"/>
    </location>
</feature>
<evidence type="ECO:0000313" key="3">
    <source>
        <dbReference type="EMBL" id="PND35416.1"/>
    </source>
</evidence>
<feature type="transmembrane region" description="Helical" evidence="1">
    <location>
        <begin position="228"/>
        <end position="249"/>
    </location>
</feature>
<keyword evidence="1" id="KW-1133">Transmembrane helix</keyword>
<feature type="transmembrane region" description="Helical" evidence="1">
    <location>
        <begin position="140"/>
        <end position="157"/>
    </location>
</feature>
<feature type="transmembrane region" description="Helical" evidence="1">
    <location>
        <begin position="55"/>
        <end position="75"/>
    </location>
</feature>
<evidence type="ECO:0000259" key="2">
    <source>
        <dbReference type="Pfam" id="PF00892"/>
    </source>
</evidence>
<dbReference type="GO" id="GO:0016020">
    <property type="term" value="C:membrane"/>
    <property type="evidence" value="ECO:0007669"/>
    <property type="project" value="InterPro"/>
</dbReference>
<feature type="transmembrane region" description="Helical" evidence="1">
    <location>
        <begin position="193"/>
        <end position="213"/>
    </location>
</feature>
<sequence length="319" mass="33831">MNPADSGRTRADAPAASGPMLGVLFLVLSMWVLSCLDASGKWVMSAGVPLLVLSWFRYAVHLVLVLALVLPARGLGIVRSKKPREQILRGGSMFLATLMFFTTLSYIPQAEATAINFLAPLLVLSAAPWILREPARLSRFVAAGVAFVGVVIVIRPGGGLDPVGTLFGLLTACCFAVQFIATRRVAGDDPFTSLIWSGAVGTVVLTLALPFILPPAMPVLRALAPQDWLLLISTGITGGLGHLFQIAAYRRAPASTLAPFVYLQIISATAVGWLVWGHFPDALTWLGIAIICASGICIGVVEWRRGRAPGAPLADARAR</sequence>
<dbReference type="Proteomes" id="UP000235994">
    <property type="component" value="Unassembled WGS sequence"/>
</dbReference>
<gene>
    <name evidence="3" type="ORF">C1I89_03340</name>
</gene>
<dbReference type="RefSeq" id="WP_102771349.1">
    <property type="nucleotide sequence ID" value="NZ_POQS01000001.1"/>
</dbReference>
<dbReference type="InterPro" id="IPR037185">
    <property type="entry name" value="EmrE-like"/>
</dbReference>
<evidence type="ECO:0000313" key="4">
    <source>
        <dbReference type="Proteomes" id="UP000235994"/>
    </source>
</evidence>